<feature type="domain" description="Pseudouridine synthase I TruA alpha/beta" evidence="8">
    <location>
        <begin position="147"/>
        <end position="264"/>
    </location>
</feature>
<dbReference type="RefSeq" id="WP_115551614.1">
    <property type="nucleotide sequence ID" value="NZ_CAOPYK010000003.1"/>
</dbReference>
<dbReference type="Pfam" id="PF01416">
    <property type="entry name" value="PseudoU_synth_1"/>
    <property type="match status" value="2"/>
</dbReference>
<keyword evidence="2 4" id="KW-0819">tRNA processing</keyword>
<feature type="active site" description="Nucleophile" evidence="4 5">
    <location>
        <position position="57"/>
    </location>
</feature>
<comment type="similarity">
    <text evidence="1 4 7">Belongs to the tRNA pseudouridine synthase TruA family.</text>
</comment>
<dbReference type="AlphaFoldDB" id="A0A3D8IEW7"/>
<gene>
    <name evidence="4 9" type="primary">truA</name>
    <name evidence="9" type="ORF">CQA43_04965</name>
</gene>
<evidence type="ECO:0000256" key="5">
    <source>
        <dbReference type="PIRSR" id="PIRSR001430-1"/>
    </source>
</evidence>
<evidence type="ECO:0000256" key="1">
    <source>
        <dbReference type="ARBA" id="ARBA00009375"/>
    </source>
</evidence>
<dbReference type="EC" id="5.4.99.12" evidence="4"/>
<dbReference type="InterPro" id="IPR020097">
    <property type="entry name" value="PsdUridine_synth_TruA_a/b_dom"/>
</dbReference>
<sequence>MGFAQDSIKIAMRIAYNGGAFFGFQSQKDVLSVSGTIEAALQSVGIFSNFVGSGRTDKGVHASAQVISLEIPSYWHNLELLKQHLNAKLFPFIKIKQIWIVSEDFNARFSAKRRGYCYVLSKQNSPFLNAFSLPYSIQNVALFKQALEILVGTYDFRAFMKVGGCGDEDINLQCKEYKAKYKEIKGRSVRTIYRTRLLERRHFWILSFWGNGFLRSQIRLMVGFLLEIDKGHLGLEELKAQLMGKKIYRIPVAPNGLFLTRVDYK</sequence>
<dbReference type="PANTHER" id="PTHR11142:SF0">
    <property type="entry name" value="TRNA PSEUDOURIDINE SYNTHASE-LIKE 1"/>
    <property type="match status" value="1"/>
</dbReference>
<protein>
    <recommendedName>
        <fullName evidence="4">tRNA pseudouridine synthase A</fullName>
        <ecNumber evidence="4">5.4.99.12</ecNumber>
    </recommendedName>
    <alternativeName>
        <fullName evidence="4">tRNA pseudouridine(38-40) synthase</fullName>
    </alternativeName>
    <alternativeName>
        <fullName evidence="4">tRNA pseudouridylate synthase I</fullName>
    </alternativeName>
    <alternativeName>
        <fullName evidence="4">tRNA-uridine isomerase I</fullName>
    </alternativeName>
</protein>
<dbReference type="GO" id="GO:0160147">
    <property type="term" value="F:tRNA pseudouridine(38-40) synthase activity"/>
    <property type="evidence" value="ECO:0007669"/>
    <property type="project" value="UniProtKB-EC"/>
</dbReference>
<comment type="subunit">
    <text evidence="4">Homodimer.</text>
</comment>
<evidence type="ECO:0000313" key="10">
    <source>
        <dbReference type="Proteomes" id="UP000256650"/>
    </source>
</evidence>
<dbReference type="GO" id="GO:0031119">
    <property type="term" value="P:tRNA pseudouridine synthesis"/>
    <property type="evidence" value="ECO:0007669"/>
    <property type="project" value="UniProtKB-UniRule"/>
</dbReference>
<organism evidence="9 10">
    <name type="scientific">Helicobacter ganmani</name>
    <dbReference type="NCBI Taxonomy" id="60246"/>
    <lineage>
        <taxon>Bacteria</taxon>
        <taxon>Pseudomonadati</taxon>
        <taxon>Campylobacterota</taxon>
        <taxon>Epsilonproteobacteria</taxon>
        <taxon>Campylobacterales</taxon>
        <taxon>Helicobacteraceae</taxon>
        <taxon>Helicobacter</taxon>
    </lineage>
</organism>
<dbReference type="Proteomes" id="UP000256650">
    <property type="component" value="Unassembled WGS sequence"/>
</dbReference>
<keyword evidence="3 4" id="KW-0413">Isomerase</keyword>
<feature type="binding site" evidence="4 6">
    <location>
        <position position="116"/>
    </location>
    <ligand>
        <name>substrate</name>
    </ligand>
</feature>
<dbReference type="GeneID" id="82535636"/>
<dbReference type="InterPro" id="IPR020094">
    <property type="entry name" value="TruA/RsuA/RluB/E/F_N"/>
</dbReference>
<dbReference type="CDD" id="cd02570">
    <property type="entry name" value="PseudoU_synth_EcTruA"/>
    <property type="match status" value="1"/>
</dbReference>
<accession>A0A3D8IEW7</accession>
<dbReference type="Gene3D" id="3.30.70.660">
    <property type="entry name" value="Pseudouridine synthase I, catalytic domain, C-terminal subdomain"/>
    <property type="match status" value="1"/>
</dbReference>
<comment type="function">
    <text evidence="4">Formation of pseudouridine at positions 38, 39 and 40 in the anticodon stem and loop of transfer RNAs.</text>
</comment>
<keyword evidence="10" id="KW-1185">Reference proteome</keyword>
<comment type="caution">
    <text evidence="4">Lacks conserved residue(s) required for the propagation of feature annotation.</text>
</comment>
<evidence type="ECO:0000256" key="2">
    <source>
        <dbReference type="ARBA" id="ARBA00022694"/>
    </source>
</evidence>
<dbReference type="PANTHER" id="PTHR11142">
    <property type="entry name" value="PSEUDOURIDYLATE SYNTHASE"/>
    <property type="match status" value="1"/>
</dbReference>
<evidence type="ECO:0000313" key="9">
    <source>
        <dbReference type="EMBL" id="RDU63081.1"/>
    </source>
</evidence>
<comment type="catalytic activity">
    <reaction evidence="4 7">
        <text>uridine(38/39/40) in tRNA = pseudouridine(38/39/40) in tRNA</text>
        <dbReference type="Rhea" id="RHEA:22376"/>
        <dbReference type="Rhea" id="RHEA-COMP:10085"/>
        <dbReference type="Rhea" id="RHEA-COMP:10087"/>
        <dbReference type="ChEBI" id="CHEBI:65314"/>
        <dbReference type="ChEBI" id="CHEBI:65315"/>
        <dbReference type="EC" id="5.4.99.12"/>
    </reaction>
</comment>
<evidence type="ECO:0000256" key="3">
    <source>
        <dbReference type="ARBA" id="ARBA00023235"/>
    </source>
</evidence>
<dbReference type="OrthoDB" id="9811823at2"/>
<evidence type="ECO:0000256" key="7">
    <source>
        <dbReference type="RuleBase" id="RU003792"/>
    </source>
</evidence>
<name>A0A3D8IEW7_9HELI</name>
<dbReference type="EMBL" id="NXLS01000004">
    <property type="protein sequence ID" value="RDU63081.1"/>
    <property type="molecule type" value="Genomic_DNA"/>
</dbReference>
<dbReference type="HAMAP" id="MF_00171">
    <property type="entry name" value="TruA"/>
    <property type="match status" value="1"/>
</dbReference>
<dbReference type="GO" id="GO:0003723">
    <property type="term" value="F:RNA binding"/>
    <property type="evidence" value="ECO:0007669"/>
    <property type="project" value="InterPro"/>
</dbReference>
<evidence type="ECO:0000256" key="6">
    <source>
        <dbReference type="PIRSR" id="PIRSR001430-2"/>
    </source>
</evidence>
<proteinExistence type="inferred from homology"/>
<dbReference type="SUPFAM" id="SSF55120">
    <property type="entry name" value="Pseudouridine synthase"/>
    <property type="match status" value="1"/>
</dbReference>
<evidence type="ECO:0000256" key="4">
    <source>
        <dbReference type="HAMAP-Rule" id="MF_00171"/>
    </source>
</evidence>
<evidence type="ECO:0000259" key="8">
    <source>
        <dbReference type="Pfam" id="PF01416"/>
    </source>
</evidence>
<comment type="caution">
    <text evidence="9">The sequence shown here is derived from an EMBL/GenBank/DDBJ whole genome shotgun (WGS) entry which is preliminary data.</text>
</comment>
<dbReference type="InterPro" id="IPR001406">
    <property type="entry name" value="PsdUridine_synth_TruA"/>
</dbReference>
<dbReference type="PIRSF" id="PIRSF001430">
    <property type="entry name" value="tRNA_psdUrid_synth"/>
    <property type="match status" value="1"/>
</dbReference>
<dbReference type="InterPro" id="IPR020103">
    <property type="entry name" value="PsdUridine_synth_cat_dom_sf"/>
</dbReference>
<dbReference type="NCBIfam" id="TIGR00071">
    <property type="entry name" value="hisT_truA"/>
    <property type="match status" value="1"/>
</dbReference>
<dbReference type="InterPro" id="IPR020095">
    <property type="entry name" value="PsdUridine_synth_TruA_C"/>
</dbReference>
<dbReference type="Gene3D" id="3.30.70.580">
    <property type="entry name" value="Pseudouridine synthase I, catalytic domain, N-terminal subdomain"/>
    <property type="match status" value="1"/>
</dbReference>
<reference evidence="9 10" key="1">
    <citation type="submission" date="2018-04" db="EMBL/GenBank/DDBJ databases">
        <title>Novel Campyloabacter and Helicobacter Species and Strains.</title>
        <authorList>
            <person name="Mannion A.J."/>
            <person name="Shen Z."/>
            <person name="Fox J.G."/>
        </authorList>
    </citation>
    <scope>NUCLEOTIDE SEQUENCE [LARGE SCALE GENOMIC DNA]</scope>
    <source>
        <strain evidence="9 10">MIT 99-5101</strain>
    </source>
</reference>
<feature type="domain" description="Pseudouridine synthase I TruA alpha/beta" evidence="8">
    <location>
        <begin position="15"/>
        <end position="109"/>
    </location>
</feature>